<dbReference type="EMBL" id="CM038913">
    <property type="protein sequence ID" value="KAH9556709.1"/>
    <property type="molecule type" value="Genomic_DNA"/>
</dbReference>
<gene>
    <name evidence="1" type="ORF">CY35_07G044600</name>
</gene>
<comment type="caution">
    <text evidence="1">The sequence shown here is derived from an EMBL/GenBank/DDBJ whole genome shotgun (WGS) entry which is preliminary data.</text>
</comment>
<name>A0ACB8HKE7_9BRYO</name>
<accession>A0ACB8HKE7</accession>
<protein>
    <submittedName>
        <fullName evidence="1">Uncharacterized protein</fullName>
    </submittedName>
</protein>
<organism evidence="1 2">
    <name type="scientific">Sphagnum magellanicum</name>
    <dbReference type="NCBI Taxonomy" id="128215"/>
    <lineage>
        <taxon>Eukaryota</taxon>
        <taxon>Viridiplantae</taxon>
        <taxon>Streptophyta</taxon>
        <taxon>Embryophyta</taxon>
        <taxon>Bryophyta</taxon>
        <taxon>Sphagnophytina</taxon>
        <taxon>Sphagnopsida</taxon>
        <taxon>Sphagnales</taxon>
        <taxon>Sphagnaceae</taxon>
        <taxon>Sphagnum</taxon>
    </lineage>
</organism>
<reference evidence="2" key="1">
    <citation type="journal article" date="2022" name="New Phytol.">
        <title>Phylogenomic structure and speciation in an emerging model: the Sphagnum magellanicum complex (Bryophyta).</title>
        <authorList>
            <person name="Shaw A.J."/>
            <person name="Piatkowski B."/>
            <person name="Duffy A.M."/>
            <person name="Aguero B."/>
            <person name="Imwattana K."/>
            <person name="Nieto-Lugilde M."/>
            <person name="Healey A."/>
            <person name="Weston D.J."/>
            <person name="Patel M.N."/>
            <person name="Schmutz J."/>
            <person name="Grimwood J."/>
            <person name="Yavitt J.B."/>
            <person name="Hassel K."/>
            <person name="Stenoien H.K."/>
            <person name="Flatberg K.I."/>
            <person name="Bickford C.P."/>
            <person name="Hicks K.A."/>
        </authorList>
    </citation>
    <scope>NUCLEOTIDE SEQUENCE [LARGE SCALE GENOMIC DNA]</scope>
</reference>
<evidence type="ECO:0000313" key="2">
    <source>
        <dbReference type="Proteomes" id="UP000828922"/>
    </source>
</evidence>
<evidence type="ECO:0000313" key="1">
    <source>
        <dbReference type="EMBL" id="KAH9556709.1"/>
    </source>
</evidence>
<dbReference type="Proteomes" id="UP000828922">
    <property type="component" value="Linkage Group LG07"/>
</dbReference>
<keyword evidence="2" id="KW-1185">Reference proteome</keyword>
<sequence length="378" mass="41648">MCVCVCVMLWNPKMEALVRETGDKTAEEDGKFSAVVLYHYPCPDGAFAALAAHLYHSALRCSPPLFLPNTVYRPLRVEELVTEGVDVFYLLDFVGPKDFAVELSHKARRVVVLDHHKTALEMLPNGGDCPQNLEIVLDMKRSGATIAYDYFTEKLQEATNEAASVNEQAEAVQDHQSPFKVGGHKAKVLVTDQKDIERVETLFRYIEDADLWHWALPDSKAFSSGLIDTHIEFSTAVNPSVFNELLALDPAAVIEIGRSSLSKQQTLIDQALRSSFQVQLGQGKFGQCLGVLADTTIELRSELGNQLAAKSLSVGLRPIGAIVYVEPALNDASQYKISLRSIGPEDDTTQISKAYGGGGHCNASSFLISKKEFEQWRT</sequence>
<proteinExistence type="predicted"/>